<evidence type="ECO:0000256" key="3">
    <source>
        <dbReference type="ARBA" id="ARBA00022598"/>
    </source>
</evidence>
<comment type="caution">
    <text evidence="6">The sequence shown here is derived from an EMBL/GenBank/DDBJ whole genome shotgun (WGS) entry which is preliminary data.</text>
</comment>
<dbReference type="SUPFAM" id="SSF52777">
    <property type="entry name" value="CoA-dependent acyltransferases"/>
    <property type="match status" value="4"/>
</dbReference>
<dbReference type="InterPro" id="IPR001242">
    <property type="entry name" value="Condensation_dom"/>
</dbReference>
<dbReference type="Proteomes" id="UP000800093">
    <property type="component" value="Unassembled WGS sequence"/>
</dbReference>
<dbReference type="GO" id="GO:0016874">
    <property type="term" value="F:ligase activity"/>
    <property type="evidence" value="ECO:0007669"/>
    <property type="project" value="UniProtKB-KW"/>
</dbReference>
<dbReference type="Gene3D" id="3.30.559.30">
    <property type="entry name" value="Nonribosomal peptide synthetase, condensation domain"/>
    <property type="match status" value="2"/>
</dbReference>
<dbReference type="InterPro" id="IPR000873">
    <property type="entry name" value="AMP-dep_synth/lig_dom"/>
</dbReference>
<proteinExistence type="inferred from homology"/>
<dbReference type="PANTHER" id="PTHR45527">
    <property type="entry name" value="NONRIBOSOMAL PEPTIDE SYNTHETASE"/>
    <property type="match status" value="1"/>
</dbReference>
<evidence type="ECO:0000259" key="5">
    <source>
        <dbReference type="PROSITE" id="PS50075"/>
    </source>
</evidence>
<gene>
    <name evidence="6" type="ORF">CC78DRAFT_555928</name>
</gene>
<evidence type="ECO:0000313" key="6">
    <source>
        <dbReference type="EMBL" id="KAF2259674.1"/>
    </source>
</evidence>
<dbReference type="Gene3D" id="3.40.50.12780">
    <property type="entry name" value="N-terminal domain of ligase-like"/>
    <property type="match status" value="1"/>
</dbReference>
<organism evidence="6 7">
    <name type="scientific">Lojkania enalia</name>
    <dbReference type="NCBI Taxonomy" id="147567"/>
    <lineage>
        <taxon>Eukaryota</taxon>
        <taxon>Fungi</taxon>
        <taxon>Dikarya</taxon>
        <taxon>Ascomycota</taxon>
        <taxon>Pezizomycotina</taxon>
        <taxon>Dothideomycetes</taxon>
        <taxon>Pleosporomycetidae</taxon>
        <taxon>Pleosporales</taxon>
        <taxon>Pleosporales incertae sedis</taxon>
        <taxon>Lojkania</taxon>
    </lineage>
</organism>
<keyword evidence="3" id="KW-0436">Ligase</keyword>
<dbReference type="OrthoDB" id="416786at2759"/>
<dbReference type="Pfam" id="PF00550">
    <property type="entry name" value="PP-binding"/>
    <property type="match status" value="2"/>
</dbReference>
<dbReference type="Gene3D" id="1.10.1200.10">
    <property type="entry name" value="ACP-like"/>
    <property type="match status" value="1"/>
</dbReference>
<dbReference type="Pfam" id="PF00668">
    <property type="entry name" value="Condensation"/>
    <property type="match status" value="2"/>
</dbReference>
<dbReference type="PROSITE" id="PS00455">
    <property type="entry name" value="AMP_BINDING"/>
    <property type="match status" value="1"/>
</dbReference>
<keyword evidence="2" id="KW-0597">Phosphoprotein</keyword>
<comment type="similarity">
    <text evidence="4">Belongs to the NRP synthetase family.</text>
</comment>
<name>A0A9P4JYR6_9PLEO</name>
<dbReference type="InterPro" id="IPR042099">
    <property type="entry name" value="ANL_N_sf"/>
</dbReference>
<dbReference type="InterPro" id="IPR006162">
    <property type="entry name" value="Ppantetheine_attach_site"/>
</dbReference>
<dbReference type="InterPro" id="IPR036736">
    <property type="entry name" value="ACP-like_sf"/>
</dbReference>
<dbReference type="InterPro" id="IPR045851">
    <property type="entry name" value="AMP-bd_C_sf"/>
</dbReference>
<dbReference type="Gene3D" id="3.30.300.30">
    <property type="match status" value="1"/>
</dbReference>
<dbReference type="EMBL" id="ML986702">
    <property type="protein sequence ID" value="KAF2259674.1"/>
    <property type="molecule type" value="Genomic_DNA"/>
</dbReference>
<dbReference type="PANTHER" id="PTHR45527:SF11">
    <property type="entry name" value="NONRIBOSOMAL PEPTIDE SYNTHETASE 5"/>
    <property type="match status" value="1"/>
</dbReference>
<evidence type="ECO:0000256" key="1">
    <source>
        <dbReference type="ARBA" id="ARBA00022450"/>
    </source>
</evidence>
<dbReference type="InterPro" id="IPR009081">
    <property type="entry name" value="PP-bd_ACP"/>
</dbReference>
<sequence>MTFAYISEIAFELKIPLHEIDCGSSFIQNGGDSFSAIKLASSCRNKGINISVAMIMGSKSIDNFVREFDRAYVKDRRKDGIYKITKNRKQLSRPRIIPRPLIEKKVSQLERCEATDMQLSLLHGSKTQAGRNVIRYYETYRSEDIPRVKNAWQVLVSTEPIFRTRFREVDNKYCLQEENQGTFIWNEISVCDRDTYRFHQDELDLSVDFAGAAFKVIHFNTEGERKETTVIWNIHHALIDGYSSVLLLNKHRRLLVGDNIQPAPSFVQLIGEIGVYRGVWEPEGREFWMRQQKLLDTAKNELLLPAPGVPFNASYARQKVLLEISPHEIAGYAMNTGVTVASIFYAAWALTLSHFVDSDDVCFGVVLSGRSLPLQHAQSVIGPLINTVPFQVQLDPASSATDFLTSVFKHAIDLDRFQWTMPGHGITKAFPTTLNIHFETPLLENSPLEILEKPWDSIISALPLNVDIEMDGAIQIFYHKHMFFGTDIDRIGKYFAKAVTSLLNPLYSIQECCNALLLNDIHHIQGLSKIYSKSTRVSAWHTNLVELFEDAAMANPNLPAVERDGQAITYSELRAMSAIIASQLVRQIGPNEVVCVHADRSINWVIAIYGILKAGAVYCPLDEALPHDIRSQNFSTSGSRIFLTGASSDKSFAPATCTLSLSIEELLNHQEALLGTRFLPNIEPGAAAYLCFSSGSTGKPKGIICSHNSLVAFQSDINVRLMARPNWRVAQVMSPAFDGSIHEIFSALSYGSTLVLKPSTEPFGHLSNVDSAILTPSIAKVLDPEDFSLKVLYLVGETVPQEVCDKWASRMLVYNMYGPTEATCGATIKKLEPRKDVTLGKPNLTTRVYILSSRGQFVPPGVIGELYLAGIQVSQGYVQRPDETAKRFVPDTICPEYGERMYRTGDRGYWDSNGELRFCGRNDRQIKLRGFRVDLDDIEIRIQNTVPGCTAAAVTRHNDSLVALLQPENLHIVSVREQLARAIPVYAMPRHIVPVSRFPHTNAGKLDYKHIMEVVEKSHNSDETEVRSELLTLLSNAWKDILGLPEGQLLTLGSNFLDLGGHSIHQLQLANKLSALLGRSVPLVAIVQSPTLGDLATRLADISPSYMSNSRAIQKVSIVSPIEEDWWNKYKYSGGSSAFNVTALFQLGEEVDLQRLCEAWNFVLSRHIVLKSRYSQSSAGVVQRHISEKPPHVMKVLQIDIDMEINYVFDLSKDDLIKVLASPNQVLMVASHIICDYTSLNAMLHEVSEYYLGRTLQPPKQYHDRISINEELDAQKIQFWRHFLRDYQSGKQSIGTWSQRNQYSGASRLSQVPISTFRKLRQFASTKRVTAHQISLAAVALALQHDSDNVDIVLGAPHLGRTSSGCEDVVGLFLEPLPIRIRHATKSSSPDQKDFIRSVQESSQSALCHALPWNVLLESLGIVNTFPDNPILEVMVSYHDGMGKMGMTGIDAKSAYTWTRGAKFKLMVEFLVANEESLIMRLEYSDECFDEADISTVERLIAGALDMLANGLSQDDIMRSLRLIRNEEVSCEGKDHTGSFFGVAFEDL</sequence>
<dbReference type="GO" id="GO:0005737">
    <property type="term" value="C:cytoplasm"/>
    <property type="evidence" value="ECO:0007669"/>
    <property type="project" value="TreeGrafter"/>
</dbReference>
<keyword evidence="1" id="KW-0596">Phosphopantetheine</keyword>
<dbReference type="InterPro" id="IPR020845">
    <property type="entry name" value="AMP-binding_CS"/>
</dbReference>
<dbReference type="InterPro" id="IPR020806">
    <property type="entry name" value="PKS_PP-bd"/>
</dbReference>
<dbReference type="InterPro" id="IPR023213">
    <property type="entry name" value="CAT-like_dom_sf"/>
</dbReference>
<feature type="domain" description="Carrier" evidence="5">
    <location>
        <begin position="1028"/>
        <end position="1103"/>
    </location>
</feature>
<dbReference type="GO" id="GO:0043041">
    <property type="term" value="P:amino acid activation for nonribosomal peptide biosynthetic process"/>
    <property type="evidence" value="ECO:0007669"/>
    <property type="project" value="TreeGrafter"/>
</dbReference>
<dbReference type="GO" id="GO:0044550">
    <property type="term" value="P:secondary metabolite biosynthetic process"/>
    <property type="evidence" value="ECO:0007669"/>
    <property type="project" value="TreeGrafter"/>
</dbReference>
<reference evidence="7" key="1">
    <citation type="journal article" date="2020" name="Stud. Mycol.">
        <title>101 Dothideomycetes genomes: A test case for predicting lifestyles and emergence of pathogens.</title>
        <authorList>
            <person name="Haridas S."/>
            <person name="Albert R."/>
            <person name="Binder M."/>
            <person name="Bloem J."/>
            <person name="LaButti K."/>
            <person name="Salamov A."/>
            <person name="Andreopoulos B."/>
            <person name="Baker S."/>
            <person name="Barry K."/>
            <person name="Bills G."/>
            <person name="Bluhm B."/>
            <person name="Cannon C."/>
            <person name="Castanera R."/>
            <person name="Culley D."/>
            <person name="Daum C."/>
            <person name="Ezra D."/>
            <person name="Gonzalez J."/>
            <person name="Henrissat B."/>
            <person name="Kuo A."/>
            <person name="Liang C."/>
            <person name="Lipzen A."/>
            <person name="Lutzoni F."/>
            <person name="Magnuson J."/>
            <person name="Mondo S."/>
            <person name="Nolan M."/>
            <person name="Ohm R."/>
            <person name="Pangilinan J."/>
            <person name="Park H.-J."/>
            <person name="Ramirez L."/>
            <person name="Alfaro M."/>
            <person name="Sun H."/>
            <person name="Tritt A."/>
            <person name="Yoshinaga Y."/>
            <person name="Zwiers L.-H."/>
            <person name="Turgeon B."/>
            <person name="Goodwin S."/>
            <person name="Spatafora J."/>
            <person name="Crous P."/>
            <person name="Grigoriev I."/>
        </authorList>
    </citation>
    <scope>NUCLEOTIDE SEQUENCE [LARGE SCALE GENOMIC DNA]</scope>
    <source>
        <strain evidence="7">CBS 304.66</strain>
    </source>
</reference>
<dbReference type="PROSITE" id="PS00012">
    <property type="entry name" value="PHOSPHOPANTETHEINE"/>
    <property type="match status" value="1"/>
</dbReference>
<dbReference type="InterPro" id="IPR010071">
    <property type="entry name" value="AA_adenyl_dom"/>
</dbReference>
<dbReference type="SUPFAM" id="SSF47336">
    <property type="entry name" value="ACP-like"/>
    <property type="match status" value="2"/>
</dbReference>
<dbReference type="GO" id="GO:0031177">
    <property type="term" value="F:phosphopantetheine binding"/>
    <property type="evidence" value="ECO:0007669"/>
    <property type="project" value="InterPro"/>
</dbReference>
<evidence type="ECO:0000256" key="2">
    <source>
        <dbReference type="ARBA" id="ARBA00022553"/>
    </source>
</evidence>
<dbReference type="Pfam" id="PF00501">
    <property type="entry name" value="AMP-binding"/>
    <property type="match status" value="1"/>
</dbReference>
<evidence type="ECO:0000256" key="4">
    <source>
        <dbReference type="ARBA" id="ARBA00029454"/>
    </source>
</evidence>
<dbReference type="Gene3D" id="3.30.559.10">
    <property type="entry name" value="Chloramphenicol acetyltransferase-like domain"/>
    <property type="match status" value="2"/>
</dbReference>
<evidence type="ECO:0000313" key="7">
    <source>
        <dbReference type="Proteomes" id="UP000800093"/>
    </source>
</evidence>
<protein>
    <submittedName>
        <fullName evidence="6">Non ribosomal peptide synthase</fullName>
    </submittedName>
</protein>
<dbReference type="CDD" id="cd19537">
    <property type="entry name" value="C_NRPS-like"/>
    <property type="match status" value="1"/>
</dbReference>
<dbReference type="SUPFAM" id="SSF56801">
    <property type="entry name" value="Acetyl-CoA synthetase-like"/>
    <property type="match status" value="1"/>
</dbReference>
<dbReference type="SMART" id="SM00823">
    <property type="entry name" value="PKS_PP"/>
    <property type="match status" value="1"/>
</dbReference>
<dbReference type="NCBIfam" id="TIGR01733">
    <property type="entry name" value="AA-adenyl-dom"/>
    <property type="match status" value="1"/>
</dbReference>
<accession>A0A9P4JYR6</accession>
<dbReference type="PROSITE" id="PS50075">
    <property type="entry name" value="CARRIER"/>
    <property type="match status" value="1"/>
</dbReference>
<keyword evidence="7" id="KW-1185">Reference proteome</keyword>